<protein>
    <submittedName>
        <fullName evidence="2">DedA family protein</fullName>
    </submittedName>
</protein>
<feature type="transmembrane region" description="Helical" evidence="1">
    <location>
        <begin position="12"/>
        <end position="33"/>
    </location>
</feature>
<dbReference type="InterPro" id="IPR051311">
    <property type="entry name" value="DedA_domain"/>
</dbReference>
<comment type="caution">
    <text evidence="2">The sequence shown here is derived from an EMBL/GenBank/DDBJ whole genome shotgun (WGS) entry which is preliminary data.</text>
</comment>
<name>A0A832J691_9GAMM</name>
<organism evidence="2">
    <name type="scientific">Candidatus Tenderia electrophaga</name>
    <dbReference type="NCBI Taxonomy" id="1748243"/>
    <lineage>
        <taxon>Bacteria</taxon>
        <taxon>Pseudomonadati</taxon>
        <taxon>Pseudomonadota</taxon>
        <taxon>Gammaproteobacteria</taxon>
        <taxon>Candidatus Tenderiales</taxon>
        <taxon>Candidatus Tenderiaceae</taxon>
        <taxon>Candidatus Tenderia</taxon>
    </lineage>
</organism>
<dbReference type="PANTHER" id="PTHR42709">
    <property type="entry name" value="ALKALINE PHOSPHATASE LIKE PROTEIN"/>
    <property type="match status" value="1"/>
</dbReference>
<accession>A0A832J691</accession>
<keyword evidence="1" id="KW-0472">Membrane</keyword>
<feature type="transmembrane region" description="Helical" evidence="1">
    <location>
        <begin position="121"/>
        <end position="142"/>
    </location>
</feature>
<proteinExistence type="predicted"/>
<dbReference type="EMBL" id="DRNF01000196">
    <property type="protein sequence ID" value="HHJ80606.1"/>
    <property type="molecule type" value="Genomic_DNA"/>
</dbReference>
<gene>
    <name evidence="2" type="ORF">ENJ65_03130</name>
</gene>
<evidence type="ECO:0000313" key="2">
    <source>
        <dbReference type="EMBL" id="HHJ80606.1"/>
    </source>
</evidence>
<evidence type="ECO:0000256" key="1">
    <source>
        <dbReference type="SAM" id="Phobius"/>
    </source>
</evidence>
<reference evidence="2" key="1">
    <citation type="journal article" date="2020" name="mSystems">
        <title>Genome- and Community-Level Interaction Insights into Carbon Utilization and Element Cycling Functions of Hydrothermarchaeota in Hydrothermal Sediment.</title>
        <authorList>
            <person name="Zhou Z."/>
            <person name="Liu Y."/>
            <person name="Xu W."/>
            <person name="Pan J."/>
            <person name="Luo Z.H."/>
            <person name="Li M."/>
        </authorList>
    </citation>
    <scope>NUCLEOTIDE SEQUENCE [LARGE SCALE GENOMIC DNA]</scope>
    <source>
        <strain evidence="2">HyVt-505</strain>
    </source>
</reference>
<feature type="transmembrane region" description="Helical" evidence="1">
    <location>
        <begin position="45"/>
        <end position="69"/>
    </location>
</feature>
<sequence length="144" mass="15631">MDAFLSEWGVWGLFISAFISSTLLPGGSEVLLLALAMNGSYGDGLLLLVATAGNSLGGMSSWLIGWWLARRYPPENLSGHKYEHGVARVRRWGSPVLLLSWLPLIGDPLCVAAGWLRVNPVWALCLIALGKGGRYAVLLWLVQN</sequence>
<keyword evidence="1" id="KW-0812">Transmembrane</keyword>
<dbReference type="PANTHER" id="PTHR42709:SF4">
    <property type="entry name" value="INNER MEMBRANE PROTEIN YQAA"/>
    <property type="match status" value="1"/>
</dbReference>
<dbReference type="Proteomes" id="UP000885832">
    <property type="component" value="Unassembled WGS sequence"/>
</dbReference>
<keyword evidence="1" id="KW-1133">Transmembrane helix</keyword>
<dbReference type="AlphaFoldDB" id="A0A832J691"/>